<dbReference type="InterPro" id="IPR047112">
    <property type="entry name" value="RecG/Mfd"/>
</dbReference>
<dbReference type="InterPro" id="IPR003711">
    <property type="entry name" value="CarD-like/TRCF_RID"/>
</dbReference>
<dbReference type="GO" id="GO:0005737">
    <property type="term" value="C:cytoplasm"/>
    <property type="evidence" value="ECO:0007669"/>
    <property type="project" value="UniProtKB-SubCell"/>
</dbReference>
<evidence type="ECO:0000256" key="8">
    <source>
        <dbReference type="ARBA" id="ARBA00023125"/>
    </source>
</evidence>
<protein>
    <recommendedName>
        <fullName evidence="12 13">Transcription-repair-coupling factor</fullName>
        <shortName evidence="13">TRCF</shortName>
        <ecNumber evidence="13">3.6.4.-</ecNumber>
    </recommendedName>
</protein>
<comment type="subcellular location">
    <subcellularLocation>
        <location evidence="1 13">Cytoplasm</location>
    </subcellularLocation>
</comment>
<name>A0AA37TP35_9GAMM</name>
<dbReference type="Gene3D" id="3.30.2060.10">
    <property type="entry name" value="Penicillin-binding protein 1b domain"/>
    <property type="match status" value="1"/>
</dbReference>
<dbReference type="GO" id="GO:0000716">
    <property type="term" value="P:transcription-coupled nucleotide-excision repair, DNA damage recognition"/>
    <property type="evidence" value="ECO:0007669"/>
    <property type="project" value="UniProtKB-UniRule"/>
</dbReference>
<comment type="caution">
    <text evidence="16">The sequence shown here is derived from an EMBL/GenBank/DDBJ whole genome shotgun (WGS) entry which is preliminary data.</text>
</comment>
<evidence type="ECO:0000259" key="14">
    <source>
        <dbReference type="PROSITE" id="PS51192"/>
    </source>
</evidence>
<sequence length="1141" mass="128477">MKRQLNGVIGASQAIFALEQAQQHSGVTVLLTQDAPSAIQLHQELRYLSEPSQLTVRLFPDRETLPYDVFSPHQDIVSQRLQTLSQLNSNQQQLVIIPVSTALVRLPPMSFLSGHLFDLTAGDPYPLEQVKSRLVQSGYLQVEQVFEHGEFAVRGSIIDLFPMGSVEPFRIELFDDEVESIRSFDPETQRSKEVIPQISMLPAREFATDTQAIDGFRQRYRKRFETAPNAPESVYQQVSRNIMPAGIECYLPLFFEETISFFDYLPQQAQLITAGDIEIHCRNYLNEIESRYTNHNVDSLRPLLAPDELYLRTEELFSLIKRYPRLHLATDSESRGRAANVSALPLLEVNHKLKQPLQALQQWLPSSKRICFSVESDGRKEALLELLHSAGIRPQTFEHWQNFCQSSAELGLIVSPLSQGVQLHKPDRALVCETELFGRHVAKQRQRERQQQISADALIRNLAELKTGQAVVHLEHGVGLYLGLETLNTGGTDAEYLKLEYAGGDILYVPVTSLHLIGRYSGGQEERIPLNKLGGKSWESAKRKAAEKVRDVAAELLDIYAKREMKVGQSMQAPADEYRKFAASFPFEETIDQENAISNVINDMAAERAMDRLVCGDVGFGKTEVAMRAAFIAVMAGKQVAILVPTTLLAQQHYQNFLDRFADWPIQIGVMSRFKTSKQQTETLQKLASGKLDIIVGTHKLLQSEIKFDDLGLLIIDEEHRFGVRQKDQIKRLRANVDILTLTATPIPRTLNMAMSGMRDLSIIATPPARRLAVKTFVRQSDEATIKEAILREVLRGGQAYYLHNNVETIEKTAEDLANLVPEARIVVAHGQMRERQLEQVMSDFYHQRFNVLVCTTIIETGIDVPSANTIIMDRADKFGLAQLHQLRGRVGRSHHQAYAYLLTPNPKRMTKDALKRLDAIGSLEDLGAGFMLATQDLEIRGAGELLGDEQSGHIAKIGFTLYMEMLEAAVENIKNGKTDSMDLESLLKQQCEMELRIPVLIPDDYIPDVNTRLNLYKRIANCSNEKQLDELQVEMIDRFGLLPQASKNLIALTRDKARAATIGIKKLDMHGNGGSIEFGEHSKLDPAFIIGLLQSQPKIYRLEGPTKLKFAIPTESPEQRLELLDNMLTQFAKNLIKGTH</sequence>
<dbReference type="EMBL" id="BSPO01000003">
    <property type="protein sequence ID" value="GLS84163.1"/>
    <property type="molecule type" value="Genomic_DNA"/>
</dbReference>
<dbReference type="InterPro" id="IPR041471">
    <property type="entry name" value="UvrB_inter"/>
</dbReference>
<dbReference type="FunFam" id="3.40.50.300:FF:000300">
    <property type="entry name" value="Transcription-repair-coupling factor"/>
    <property type="match status" value="1"/>
</dbReference>
<dbReference type="SMART" id="SM00490">
    <property type="entry name" value="HELICc"/>
    <property type="match status" value="1"/>
</dbReference>
<dbReference type="GO" id="GO:0016787">
    <property type="term" value="F:hydrolase activity"/>
    <property type="evidence" value="ECO:0007669"/>
    <property type="project" value="UniProtKB-KW"/>
</dbReference>
<dbReference type="InterPro" id="IPR048635">
    <property type="entry name" value="MFD_D3"/>
</dbReference>
<dbReference type="SMART" id="SM00982">
    <property type="entry name" value="TRCF"/>
    <property type="match status" value="1"/>
</dbReference>
<dbReference type="InterPro" id="IPR014001">
    <property type="entry name" value="Helicase_ATP-bd"/>
</dbReference>
<dbReference type="NCBIfam" id="TIGR00580">
    <property type="entry name" value="mfd"/>
    <property type="match status" value="1"/>
</dbReference>
<dbReference type="EC" id="3.6.4.-" evidence="13"/>
<dbReference type="GO" id="GO:0003684">
    <property type="term" value="F:damaged DNA binding"/>
    <property type="evidence" value="ECO:0007669"/>
    <property type="project" value="InterPro"/>
</dbReference>
<keyword evidence="17" id="KW-1185">Reference proteome</keyword>
<dbReference type="Gene3D" id="3.40.50.11180">
    <property type="match status" value="1"/>
</dbReference>
<dbReference type="Pfam" id="PF00271">
    <property type="entry name" value="Helicase_C"/>
    <property type="match status" value="1"/>
</dbReference>
<organism evidence="16 17">
    <name type="scientific">Paraferrimonas haliotis</name>
    <dbReference type="NCBI Taxonomy" id="2013866"/>
    <lineage>
        <taxon>Bacteria</taxon>
        <taxon>Pseudomonadati</taxon>
        <taxon>Pseudomonadota</taxon>
        <taxon>Gammaproteobacteria</taxon>
        <taxon>Alteromonadales</taxon>
        <taxon>Ferrimonadaceae</taxon>
        <taxon>Paraferrimonas</taxon>
    </lineage>
</organism>
<dbReference type="SMART" id="SM00487">
    <property type="entry name" value="DEXDc"/>
    <property type="match status" value="1"/>
</dbReference>
<keyword evidence="4 13" id="KW-0227">DNA damage</keyword>
<keyword evidence="8 13" id="KW-0238">DNA-binding</keyword>
<evidence type="ECO:0000256" key="4">
    <source>
        <dbReference type="ARBA" id="ARBA00022763"/>
    </source>
</evidence>
<dbReference type="Pfam" id="PF21132">
    <property type="entry name" value="MFD_D3"/>
    <property type="match status" value="1"/>
</dbReference>
<dbReference type="GO" id="GO:0005524">
    <property type="term" value="F:ATP binding"/>
    <property type="evidence" value="ECO:0007669"/>
    <property type="project" value="UniProtKB-UniRule"/>
</dbReference>
<dbReference type="PANTHER" id="PTHR47964:SF1">
    <property type="entry name" value="ATP-DEPENDENT DNA HELICASE HOMOLOG RECG, CHLOROPLASTIC"/>
    <property type="match status" value="1"/>
</dbReference>
<dbReference type="Gene3D" id="3.40.50.11140">
    <property type="match status" value="1"/>
</dbReference>
<proteinExistence type="inferred from homology"/>
<evidence type="ECO:0000256" key="12">
    <source>
        <dbReference type="ARBA" id="ARBA00070128"/>
    </source>
</evidence>
<comment type="similarity">
    <text evidence="11 13">In the C-terminal section; belongs to the helicase family. RecG subfamily.</text>
</comment>
<keyword evidence="2 13" id="KW-0963">Cytoplasm</keyword>
<evidence type="ECO:0000256" key="5">
    <source>
        <dbReference type="ARBA" id="ARBA00022801"/>
    </source>
</evidence>
<dbReference type="CDD" id="cd18810">
    <property type="entry name" value="SF2_C_TRCF"/>
    <property type="match status" value="1"/>
</dbReference>
<dbReference type="InterPro" id="IPR011545">
    <property type="entry name" value="DEAD/DEAH_box_helicase_dom"/>
</dbReference>
<dbReference type="Pfam" id="PF17757">
    <property type="entry name" value="UvrB_inter"/>
    <property type="match status" value="1"/>
</dbReference>
<dbReference type="Gene3D" id="3.40.50.300">
    <property type="entry name" value="P-loop containing nucleotide triphosphate hydrolases"/>
    <property type="match status" value="2"/>
</dbReference>
<comment type="function">
    <text evidence="13">Couples transcription and DNA repair by recognizing RNA polymerase (RNAP) stalled at DNA lesions. Mediates ATP-dependent release of RNAP and its truncated transcript from the DNA, and recruitment of nucleotide excision repair machinery to the damaged site.</text>
</comment>
<evidence type="ECO:0000256" key="7">
    <source>
        <dbReference type="ARBA" id="ARBA00022840"/>
    </source>
</evidence>
<gene>
    <name evidence="13 16" type="primary">mfd</name>
    <name evidence="16" type="ORF">GCM10007894_21400</name>
</gene>
<accession>A0AA37TP35</accession>
<dbReference type="Gene3D" id="3.90.1150.50">
    <property type="entry name" value="Transcription-repair-coupling factor, D7 domain"/>
    <property type="match status" value="1"/>
</dbReference>
<dbReference type="Pfam" id="PF02559">
    <property type="entry name" value="CarD_TRCF_RID"/>
    <property type="match status" value="1"/>
</dbReference>
<feature type="domain" description="Helicase ATP-binding" evidence="14">
    <location>
        <begin position="603"/>
        <end position="764"/>
    </location>
</feature>
<dbReference type="PANTHER" id="PTHR47964">
    <property type="entry name" value="ATP-DEPENDENT DNA HELICASE HOMOLOG RECG, CHLOROPLASTIC"/>
    <property type="match status" value="1"/>
</dbReference>
<dbReference type="SMART" id="SM01058">
    <property type="entry name" value="CarD_TRCF"/>
    <property type="match status" value="1"/>
</dbReference>
<evidence type="ECO:0000256" key="10">
    <source>
        <dbReference type="ARBA" id="ARBA00061104"/>
    </source>
</evidence>
<dbReference type="InterPro" id="IPR004576">
    <property type="entry name" value="Mfd"/>
</dbReference>
<reference evidence="16 17" key="1">
    <citation type="journal article" date="2014" name="Int. J. Syst. Evol. Microbiol.">
        <title>Complete genome sequence of Corynebacterium casei LMG S-19264T (=DSM 44701T), isolated from a smear-ripened cheese.</title>
        <authorList>
            <consortium name="US DOE Joint Genome Institute (JGI-PGF)"/>
            <person name="Walter F."/>
            <person name="Albersmeier A."/>
            <person name="Kalinowski J."/>
            <person name="Ruckert C."/>
        </authorList>
    </citation>
    <scope>NUCLEOTIDE SEQUENCE [LARGE SCALE GENOMIC DNA]</scope>
    <source>
        <strain evidence="16 17">NBRC 112785</strain>
    </source>
</reference>
<dbReference type="PROSITE" id="PS51192">
    <property type="entry name" value="HELICASE_ATP_BIND_1"/>
    <property type="match status" value="1"/>
</dbReference>
<evidence type="ECO:0000313" key="17">
    <source>
        <dbReference type="Proteomes" id="UP001157439"/>
    </source>
</evidence>
<comment type="similarity">
    <text evidence="10 13">In the N-terminal section; belongs to the UvrB family.</text>
</comment>
<dbReference type="InterPro" id="IPR036101">
    <property type="entry name" value="CarD-like/TRCF_RID_sf"/>
</dbReference>
<dbReference type="SUPFAM" id="SSF143517">
    <property type="entry name" value="TRCF domain-like"/>
    <property type="match status" value="1"/>
</dbReference>
<feature type="domain" description="Helicase C-terminal" evidence="15">
    <location>
        <begin position="785"/>
        <end position="939"/>
    </location>
</feature>
<evidence type="ECO:0000259" key="15">
    <source>
        <dbReference type="PROSITE" id="PS51194"/>
    </source>
</evidence>
<keyword evidence="9 13" id="KW-0234">DNA repair</keyword>
<dbReference type="HAMAP" id="MF_00969">
    <property type="entry name" value="TRCF"/>
    <property type="match status" value="1"/>
</dbReference>
<dbReference type="GO" id="GO:0003678">
    <property type="term" value="F:DNA helicase activity"/>
    <property type="evidence" value="ECO:0007669"/>
    <property type="project" value="TreeGrafter"/>
</dbReference>
<dbReference type="FunFam" id="3.40.50.300:FF:000546">
    <property type="entry name" value="Transcription-repair-coupling factor"/>
    <property type="match status" value="1"/>
</dbReference>
<keyword evidence="3 13" id="KW-0547">Nucleotide-binding</keyword>
<dbReference type="Pfam" id="PF03461">
    <property type="entry name" value="TRCF"/>
    <property type="match status" value="1"/>
</dbReference>
<dbReference type="InterPro" id="IPR037235">
    <property type="entry name" value="TRCF-like_C_D7"/>
</dbReference>
<dbReference type="Gene3D" id="2.40.10.170">
    <property type="match status" value="1"/>
</dbReference>
<evidence type="ECO:0000256" key="3">
    <source>
        <dbReference type="ARBA" id="ARBA00022741"/>
    </source>
</evidence>
<keyword evidence="6" id="KW-0347">Helicase</keyword>
<evidence type="ECO:0000256" key="6">
    <source>
        <dbReference type="ARBA" id="ARBA00022806"/>
    </source>
</evidence>
<evidence type="ECO:0000313" key="16">
    <source>
        <dbReference type="EMBL" id="GLS84163.1"/>
    </source>
</evidence>
<dbReference type="Proteomes" id="UP001157439">
    <property type="component" value="Unassembled WGS sequence"/>
</dbReference>
<evidence type="ECO:0000256" key="11">
    <source>
        <dbReference type="ARBA" id="ARBA00061399"/>
    </source>
</evidence>
<evidence type="ECO:0000256" key="13">
    <source>
        <dbReference type="HAMAP-Rule" id="MF_00969"/>
    </source>
</evidence>
<dbReference type="CDD" id="cd17991">
    <property type="entry name" value="DEXHc_TRCF"/>
    <property type="match status" value="1"/>
</dbReference>
<dbReference type="SUPFAM" id="SSF141259">
    <property type="entry name" value="CarD-like"/>
    <property type="match status" value="1"/>
</dbReference>
<dbReference type="InterPro" id="IPR001650">
    <property type="entry name" value="Helicase_C-like"/>
</dbReference>
<keyword evidence="7 13" id="KW-0067">ATP-binding</keyword>
<dbReference type="Pfam" id="PF00270">
    <property type="entry name" value="DEAD"/>
    <property type="match status" value="1"/>
</dbReference>
<dbReference type="AlphaFoldDB" id="A0AA37TP35"/>
<evidence type="ECO:0000256" key="1">
    <source>
        <dbReference type="ARBA" id="ARBA00004496"/>
    </source>
</evidence>
<dbReference type="GO" id="GO:0006355">
    <property type="term" value="P:regulation of DNA-templated transcription"/>
    <property type="evidence" value="ECO:0007669"/>
    <property type="project" value="UniProtKB-UniRule"/>
</dbReference>
<dbReference type="InterPro" id="IPR005118">
    <property type="entry name" value="TRCF_C"/>
</dbReference>
<keyword evidence="5 13" id="KW-0378">Hydrolase</keyword>
<dbReference type="SUPFAM" id="SSF52540">
    <property type="entry name" value="P-loop containing nucleoside triphosphate hydrolases"/>
    <property type="match status" value="4"/>
</dbReference>
<dbReference type="InterPro" id="IPR027417">
    <property type="entry name" value="P-loop_NTPase"/>
</dbReference>
<dbReference type="NCBIfam" id="NF007966">
    <property type="entry name" value="PRK10689.1"/>
    <property type="match status" value="1"/>
</dbReference>
<evidence type="ECO:0000256" key="2">
    <source>
        <dbReference type="ARBA" id="ARBA00022490"/>
    </source>
</evidence>
<evidence type="ECO:0000256" key="9">
    <source>
        <dbReference type="ARBA" id="ARBA00023204"/>
    </source>
</evidence>
<dbReference type="PROSITE" id="PS51194">
    <property type="entry name" value="HELICASE_CTER"/>
    <property type="match status" value="1"/>
</dbReference>